<dbReference type="GO" id="GO:0016491">
    <property type="term" value="F:oxidoreductase activity"/>
    <property type="evidence" value="ECO:0007669"/>
    <property type="project" value="InterPro"/>
</dbReference>
<dbReference type="NCBIfam" id="NF041278">
    <property type="entry name" value="CmcJ_NvfI_EfuI"/>
    <property type="match status" value="1"/>
</dbReference>
<keyword evidence="3" id="KW-1185">Reference proteome</keyword>
<evidence type="ECO:0000313" key="3">
    <source>
        <dbReference type="Proteomes" id="UP001174694"/>
    </source>
</evidence>
<gene>
    <name evidence="2" type="ORF">NKR23_g3361</name>
</gene>
<protein>
    <submittedName>
        <fullName evidence="2">Uncharacterized protein</fullName>
    </submittedName>
</protein>
<accession>A0AA38VWN0</accession>
<evidence type="ECO:0000256" key="1">
    <source>
        <dbReference type="ARBA" id="ARBA00023604"/>
    </source>
</evidence>
<name>A0AA38VWN0_9PEZI</name>
<dbReference type="InterPro" id="IPR044053">
    <property type="entry name" value="AsaB-like"/>
</dbReference>
<dbReference type="PANTHER" id="PTHR34598">
    <property type="entry name" value="BLL6449 PROTEIN"/>
    <property type="match status" value="1"/>
</dbReference>
<comment type="caution">
    <text evidence="2">The sequence shown here is derived from an EMBL/GenBank/DDBJ whole genome shotgun (WGS) entry which is preliminary data.</text>
</comment>
<comment type="similarity">
    <text evidence="1">Belongs to the asaB hydroxylase/desaturase family.</text>
</comment>
<dbReference type="Proteomes" id="UP001174694">
    <property type="component" value="Unassembled WGS sequence"/>
</dbReference>
<evidence type="ECO:0000313" key="2">
    <source>
        <dbReference type="EMBL" id="KAJ9150723.1"/>
    </source>
</evidence>
<dbReference type="EMBL" id="JANBVO010000007">
    <property type="protein sequence ID" value="KAJ9150723.1"/>
    <property type="molecule type" value="Genomic_DNA"/>
</dbReference>
<sequence>MTTLTETVVDRTDVPFVKAKINYYQDPSENPDLNGLSTHEIRIQRRREDAPDVCPLEVDIKNLRGHEADFTLSENGFQVCLLDSALTVWDDEAALKRVYFPEITELLKRTLGAKHVIQYEHHVRRKTLAEALAQNSNDAVDISGPVRRLHIDETPVSARREFAYYVKDPELRSRPFGIYNVWKPLRTVRRDPLCLVDARTLAPGDFRVGRVTVPNVGEIENYSIRAPAESDRDRHRFYFVGGQTEKEALVFRIFDERHMAVEDKATKFGVAHTSFEDPATIDLPEARESIEVRSFCIF</sequence>
<reference evidence="2" key="1">
    <citation type="submission" date="2022-07" db="EMBL/GenBank/DDBJ databases">
        <title>Fungi with potential for degradation of polypropylene.</title>
        <authorList>
            <person name="Gostincar C."/>
        </authorList>
    </citation>
    <scope>NUCLEOTIDE SEQUENCE</scope>
    <source>
        <strain evidence="2">EXF-13308</strain>
    </source>
</reference>
<dbReference type="AlphaFoldDB" id="A0AA38VWN0"/>
<proteinExistence type="inferred from homology"/>
<organism evidence="2 3">
    <name type="scientific">Pleurostoma richardsiae</name>
    <dbReference type="NCBI Taxonomy" id="41990"/>
    <lineage>
        <taxon>Eukaryota</taxon>
        <taxon>Fungi</taxon>
        <taxon>Dikarya</taxon>
        <taxon>Ascomycota</taxon>
        <taxon>Pezizomycotina</taxon>
        <taxon>Sordariomycetes</taxon>
        <taxon>Sordariomycetidae</taxon>
        <taxon>Calosphaeriales</taxon>
        <taxon>Pleurostomataceae</taxon>
        <taxon>Pleurostoma</taxon>
    </lineage>
</organism>
<dbReference type="PANTHER" id="PTHR34598:SF3">
    <property type="entry name" value="OXIDOREDUCTASE AN1597"/>
    <property type="match status" value="1"/>
</dbReference>